<dbReference type="EMBL" id="MU005967">
    <property type="protein sequence ID" value="KAF2862191.1"/>
    <property type="molecule type" value="Genomic_DNA"/>
</dbReference>
<evidence type="ECO:0000259" key="3">
    <source>
        <dbReference type="PROSITE" id="PS51165"/>
    </source>
</evidence>
<reference evidence="4" key="1">
    <citation type="journal article" date="2020" name="Stud. Mycol.">
        <title>101 Dothideomycetes genomes: a test case for predicting lifestyles and emergence of pathogens.</title>
        <authorList>
            <person name="Haridas S."/>
            <person name="Albert R."/>
            <person name="Binder M."/>
            <person name="Bloem J."/>
            <person name="Labutti K."/>
            <person name="Salamov A."/>
            <person name="Andreopoulos B."/>
            <person name="Baker S."/>
            <person name="Barry K."/>
            <person name="Bills G."/>
            <person name="Bluhm B."/>
            <person name="Cannon C."/>
            <person name="Castanera R."/>
            <person name="Culley D."/>
            <person name="Daum C."/>
            <person name="Ezra D."/>
            <person name="Gonzalez J."/>
            <person name="Henrissat B."/>
            <person name="Kuo A."/>
            <person name="Liang C."/>
            <person name="Lipzen A."/>
            <person name="Lutzoni F."/>
            <person name="Magnuson J."/>
            <person name="Mondo S."/>
            <person name="Nolan M."/>
            <person name="Ohm R."/>
            <person name="Pangilinan J."/>
            <person name="Park H.-J."/>
            <person name="Ramirez L."/>
            <person name="Alfaro M."/>
            <person name="Sun H."/>
            <person name="Tritt A."/>
            <person name="Yoshinaga Y."/>
            <person name="Zwiers L.-H."/>
            <person name="Turgeon B."/>
            <person name="Goodwin S."/>
            <person name="Spatafora J."/>
            <person name="Crous P."/>
            <person name="Grigoriev I."/>
        </authorList>
    </citation>
    <scope>NUCLEOTIDE SEQUENCE</scope>
    <source>
        <strain evidence="4">CBS 480.64</strain>
    </source>
</reference>
<dbReference type="PANTHER" id="PTHR13452:SF10">
    <property type="entry name" value="THUMP DOMAIN-CONTAINING PROTEIN 1"/>
    <property type="match status" value="1"/>
</dbReference>
<keyword evidence="5" id="KW-1185">Reference proteome</keyword>
<dbReference type="SMART" id="SM00981">
    <property type="entry name" value="THUMP"/>
    <property type="match status" value="1"/>
</dbReference>
<dbReference type="OrthoDB" id="367221at2759"/>
<evidence type="ECO:0000313" key="5">
    <source>
        <dbReference type="Proteomes" id="UP000799421"/>
    </source>
</evidence>
<dbReference type="PROSITE" id="PS51165">
    <property type="entry name" value="THUMP"/>
    <property type="match status" value="1"/>
</dbReference>
<dbReference type="InterPro" id="IPR004114">
    <property type="entry name" value="THUMP_dom"/>
</dbReference>
<gene>
    <name evidence="4" type="ORF">K470DRAFT_16248</name>
</gene>
<evidence type="ECO:0000256" key="2">
    <source>
        <dbReference type="SAM" id="MobiDB-lite"/>
    </source>
</evidence>
<protein>
    <recommendedName>
        <fullName evidence="3">THUMP domain-containing protein</fullName>
    </recommendedName>
</protein>
<dbReference type="Pfam" id="PF02926">
    <property type="entry name" value="THUMP"/>
    <property type="match status" value="1"/>
</dbReference>
<dbReference type="Gene3D" id="3.30.2300.10">
    <property type="entry name" value="THUMP superfamily"/>
    <property type="match status" value="1"/>
</dbReference>
<dbReference type="CDD" id="cd11717">
    <property type="entry name" value="THUMP_THUMPD1_like"/>
    <property type="match status" value="1"/>
</dbReference>
<organism evidence="4 5">
    <name type="scientific">Piedraia hortae CBS 480.64</name>
    <dbReference type="NCBI Taxonomy" id="1314780"/>
    <lineage>
        <taxon>Eukaryota</taxon>
        <taxon>Fungi</taxon>
        <taxon>Dikarya</taxon>
        <taxon>Ascomycota</taxon>
        <taxon>Pezizomycotina</taxon>
        <taxon>Dothideomycetes</taxon>
        <taxon>Dothideomycetidae</taxon>
        <taxon>Capnodiales</taxon>
        <taxon>Piedraiaceae</taxon>
        <taxon>Piedraia</taxon>
    </lineage>
</organism>
<proteinExistence type="predicted"/>
<dbReference type="FunFam" id="3.30.2300.10:FF:000001">
    <property type="entry name" value="THUMP domain-containing protein 1"/>
    <property type="match status" value="1"/>
</dbReference>
<dbReference type="PANTHER" id="PTHR13452">
    <property type="entry name" value="THUMP DOMAIN CONTAINING PROTEIN 1-RELATED"/>
    <property type="match status" value="1"/>
</dbReference>
<dbReference type="Proteomes" id="UP000799421">
    <property type="component" value="Unassembled WGS sequence"/>
</dbReference>
<accession>A0A6A7C3V4</accession>
<dbReference type="AlphaFoldDB" id="A0A6A7C3V4"/>
<evidence type="ECO:0000256" key="1">
    <source>
        <dbReference type="PROSITE-ProRule" id="PRU00529"/>
    </source>
</evidence>
<sequence>MDAPGKRKRDNEHSGNQKKRTITKKQWRVLRKNEYPAKQSATIQPGDSGIWATCNKGKEGKCVTELRELFNVYAEKLYPTAATQQTSAASQELIADDEDIEQAIQREVAEIRKPSTPQLFTHVHINMPCVVFFKTIAPVDPVSLVRQICEDVLEHRELKRTHFVMRLSPMTMIRRASTEGLEKVAREVLYTHFHQGPASPKKFAIRPTIRNHDTLTREEVIKQVASIVGPNHSVDLKYYDLLIIVEIYKNVCGMAVVDGSFERLKRYNVSELLGPTPKDAIGQMAAA</sequence>
<dbReference type="InterPro" id="IPR040183">
    <property type="entry name" value="THUMPD1-like"/>
</dbReference>
<feature type="domain" description="THUMP" evidence="3">
    <location>
        <begin position="152"/>
        <end position="258"/>
    </location>
</feature>
<dbReference type="SUPFAM" id="SSF143437">
    <property type="entry name" value="THUMP domain-like"/>
    <property type="match status" value="1"/>
</dbReference>
<name>A0A6A7C3V4_9PEZI</name>
<evidence type="ECO:0000313" key="4">
    <source>
        <dbReference type="EMBL" id="KAF2862191.1"/>
    </source>
</evidence>
<keyword evidence="1" id="KW-0694">RNA-binding</keyword>
<dbReference type="GO" id="GO:0003723">
    <property type="term" value="F:RNA binding"/>
    <property type="evidence" value="ECO:0007669"/>
    <property type="project" value="UniProtKB-UniRule"/>
</dbReference>
<feature type="compositionally biased region" description="Basic residues" evidence="2">
    <location>
        <begin position="16"/>
        <end position="26"/>
    </location>
</feature>
<feature type="region of interest" description="Disordered" evidence="2">
    <location>
        <begin position="1"/>
        <end position="26"/>
    </location>
</feature>
<dbReference type="GO" id="GO:0006400">
    <property type="term" value="P:tRNA modification"/>
    <property type="evidence" value="ECO:0007669"/>
    <property type="project" value="InterPro"/>
</dbReference>